<protein>
    <submittedName>
        <fullName evidence="3">Uncharacterized protein</fullName>
    </submittedName>
</protein>
<dbReference type="GeneID" id="3548306"/>
<proteinExistence type="predicted"/>
<sequence length="223" mass="24936">MLSTFVFSIVTVVVLFLVVVTYFICSSLRRKMRLERVRSTRMEPFYPEAIPVELPQQYIHQQCAEGNALIDAQNDILCGQSEFFEVVTTLSNKDDSRDNSGELGRNEASIGEAGGGRNGRPNRRNSPQSGKKFSAGENPLSRPQKGGHIICEVSPNGPDGSDRIYLRRLPSTRVYGRAHYTRSNSAGSTVWREKEEDGPNVSHSVDSTKSVMHDEDKKKKNEE</sequence>
<evidence type="ECO:0000256" key="1">
    <source>
        <dbReference type="SAM" id="MobiDB-lite"/>
    </source>
</evidence>
<gene>
    <name evidence="3" type="ORF">Tc00.1047053507049.66</name>
</gene>
<evidence type="ECO:0000256" key="2">
    <source>
        <dbReference type="SAM" id="Phobius"/>
    </source>
</evidence>
<keyword evidence="2" id="KW-0472">Membrane</keyword>
<feature type="compositionally biased region" description="Basic and acidic residues" evidence="1">
    <location>
        <begin position="211"/>
        <end position="223"/>
    </location>
</feature>
<dbReference type="RefSeq" id="XP_816432.1">
    <property type="nucleotide sequence ID" value="XM_811339.1"/>
</dbReference>
<feature type="compositionally biased region" description="Polar residues" evidence="1">
    <location>
        <begin position="201"/>
        <end position="210"/>
    </location>
</feature>
<keyword evidence="2" id="KW-0812">Transmembrane</keyword>
<comment type="caution">
    <text evidence="3">The sequence shown here is derived from an EMBL/GenBank/DDBJ whole genome shotgun (WGS) entry which is preliminary data.</text>
</comment>
<feature type="region of interest" description="Disordered" evidence="1">
    <location>
        <begin position="92"/>
        <end position="164"/>
    </location>
</feature>
<dbReference type="InParanoid" id="Q4DPX6"/>
<name>Q4DPX6_TRYCC</name>
<dbReference type="AlphaFoldDB" id="Q4DPX6"/>
<dbReference type="PaxDb" id="353153-Q4DPX6"/>
<dbReference type="KEGG" id="tcr:507049.66"/>
<keyword evidence="2" id="KW-1133">Transmembrane helix</keyword>
<feature type="region of interest" description="Disordered" evidence="1">
    <location>
        <begin position="180"/>
        <end position="223"/>
    </location>
</feature>
<dbReference type="Proteomes" id="UP000002296">
    <property type="component" value="Unassembled WGS sequence"/>
</dbReference>
<dbReference type="EMBL" id="AAHK01000267">
    <property type="protein sequence ID" value="EAN94581.1"/>
    <property type="molecule type" value="Genomic_DNA"/>
</dbReference>
<organism evidence="3 4">
    <name type="scientific">Trypanosoma cruzi (strain CL Brener)</name>
    <dbReference type="NCBI Taxonomy" id="353153"/>
    <lineage>
        <taxon>Eukaryota</taxon>
        <taxon>Discoba</taxon>
        <taxon>Euglenozoa</taxon>
        <taxon>Kinetoplastea</taxon>
        <taxon>Metakinetoplastina</taxon>
        <taxon>Trypanosomatida</taxon>
        <taxon>Trypanosomatidae</taxon>
        <taxon>Trypanosoma</taxon>
        <taxon>Schizotrypanum</taxon>
    </lineage>
</organism>
<evidence type="ECO:0000313" key="4">
    <source>
        <dbReference type="Proteomes" id="UP000002296"/>
    </source>
</evidence>
<reference evidence="3 4" key="1">
    <citation type="journal article" date="2005" name="Science">
        <title>The genome sequence of Trypanosoma cruzi, etiologic agent of Chagas disease.</title>
        <authorList>
            <person name="El-Sayed N.M."/>
            <person name="Myler P.J."/>
            <person name="Bartholomeu D.C."/>
            <person name="Nilsson D."/>
            <person name="Aggarwal G."/>
            <person name="Tran A.N."/>
            <person name="Ghedin E."/>
            <person name="Worthey E.A."/>
            <person name="Delcher A.L."/>
            <person name="Blandin G."/>
            <person name="Westenberger S.J."/>
            <person name="Caler E."/>
            <person name="Cerqueira G.C."/>
            <person name="Branche C."/>
            <person name="Haas B."/>
            <person name="Anupama A."/>
            <person name="Arner E."/>
            <person name="Aslund L."/>
            <person name="Attipoe P."/>
            <person name="Bontempi E."/>
            <person name="Bringaud F."/>
            <person name="Burton P."/>
            <person name="Cadag E."/>
            <person name="Campbell D.A."/>
            <person name="Carrington M."/>
            <person name="Crabtree J."/>
            <person name="Darban H."/>
            <person name="da Silveira J.F."/>
            <person name="de Jong P."/>
            <person name="Edwards K."/>
            <person name="Englund P.T."/>
            <person name="Fazelina G."/>
            <person name="Feldblyum T."/>
            <person name="Ferella M."/>
            <person name="Frasch A.C."/>
            <person name="Gull K."/>
            <person name="Horn D."/>
            <person name="Hou L."/>
            <person name="Huang Y."/>
            <person name="Kindlund E."/>
            <person name="Klingbeil M."/>
            <person name="Kluge S."/>
            <person name="Koo H."/>
            <person name="Lacerda D."/>
            <person name="Levin M.J."/>
            <person name="Lorenzi H."/>
            <person name="Louie T."/>
            <person name="Machado C.R."/>
            <person name="McCulloch R."/>
            <person name="McKenna A."/>
            <person name="Mizuno Y."/>
            <person name="Mottram J.C."/>
            <person name="Nelson S."/>
            <person name="Ochaya S."/>
            <person name="Osoegawa K."/>
            <person name="Pai G."/>
            <person name="Parsons M."/>
            <person name="Pentony M."/>
            <person name="Pettersson U."/>
            <person name="Pop M."/>
            <person name="Ramirez J.L."/>
            <person name="Rinta J."/>
            <person name="Robertson L."/>
            <person name="Salzberg S.L."/>
            <person name="Sanchez D.O."/>
            <person name="Seyler A."/>
            <person name="Sharma R."/>
            <person name="Shetty J."/>
            <person name="Simpson A.J."/>
            <person name="Sisk E."/>
            <person name="Tammi M.T."/>
            <person name="Tarleton R."/>
            <person name="Teixeira S."/>
            <person name="Van Aken S."/>
            <person name="Vogt C."/>
            <person name="Ward P.N."/>
            <person name="Wickstead B."/>
            <person name="Wortman J."/>
            <person name="White O."/>
            <person name="Fraser C.M."/>
            <person name="Stuart K.D."/>
            <person name="Andersson B."/>
        </authorList>
    </citation>
    <scope>NUCLEOTIDE SEQUENCE [LARGE SCALE GENOMIC DNA]</scope>
    <source>
        <strain evidence="3 4">CL Brener</strain>
    </source>
</reference>
<accession>Q4DPX6</accession>
<evidence type="ECO:0000313" key="3">
    <source>
        <dbReference type="EMBL" id="EAN94581.1"/>
    </source>
</evidence>
<keyword evidence="4" id="KW-1185">Reference proteome</keyword>
<feature type="transmembrane region" description="Helical" evidence="2">
    <location>
        <begin position="6"/>
        <end position="28"/>
    </location>
</feature>
<dbReference type="SMR" id="Q4DPX6"/>